<reference evidence="1" key="1">
    <citation type="submission" date="2018-02" db="EMBL/GenBank/DDBJ databases">
        <title>Rhizophora mucronata_Transcriptome.</title>
        <authorList>
            <person name="Meera S.P."/>
            <person name="Sreeshan A."/>
            <person name="Augustine A."/>
        </authorList>
    </citation>
    <scope>NUCLEOTIDE SEQUENCE</scope>
    <source>
        <tissue evidence="1">Leaf</tissue>
    </source>
</reference>
<protein>
    <submittedName>
        <fullName evidence="1">Uncharacterized protein LOC103929078</fullName>
    </submittedName>
</protein>
<organism evidence="1">
    <name type="scientific">Rhizophora mucronata</name>
    <name type="common">Asiatic mangrove</name>
    <dbReference type="NCBI Taxonomy" id="61149"/>
    <lineage>
        <taxon>Eukaryota</taxon>
        <taxon>Viridiplantae</taxon>
        <taxon>Streptophyta</taxon>
        <taxon>Embryophyta</taxon>
        <taxon>Tracheophyta</taxon>
        <taxon>Spermatophyta</taxon>
        <taxon>Magnoliopsida</taxon>
        <taxon>eudicotyledons</taxon>
        <taxon>Gunneridae</taxon>
        <taxon>Pentapetalae</taxon>
        <taxon>rosids</taxon>
        <taxon>fabids</taxon>
        <taxon>Malpighiales</taxon>
        <taxon>Rhizophoraceae</taxon>
        <taxon>Rhizophora</taxon>
    </lineage>
</organism>
<proteinExistence type="predicted"/>
<evidence type="ECO:0000313" key="1">
    <source>
        <dbReference type="EMBL" id="MBX26747.1"/>
    </source>
</evidence>
<dbReference type="EMBL" id="GGEC01046263">
    <property type="protein sequence ID" value="MBX26747.1"/>
    <property type="molecule type" value="Transcribed_RNA"/>
</dbReference>
<sequence length="38" mass="4628">MPLPQSKNNKSKAPSLYDIYKFIYKREHQIKFSRKETL</sequence>
<accession>A0A2P2M964</accession>
<dbReference type="AlphaFoldDB" id="A0A2P2M964"/>
<name>A0A2P2M964_RHIMU</name>